<dbReference type="InterPro" id="IPR015943">
    <property type="entry name" value="WD40/YVTN_repeat-like_dom_sf"/>
</dbReference>
<gene>
    <name evidence="3" type="ORF">ABVK25_012544</name>
</gene>
<dbReference type="PANTHER" id="PTHR19848:SF8">
    <property type="entry name" value="F-BOX AND WD REPEAT DOMAIN CONTAINING 7"/>
    <property type="match status" value="1"/>
</dbReference>
<dbReference type="EMBL" id="JBHFEH010000258">
    <property type="protein sequence ID" value="KAL2043678.1"/>
    <property type="molecule type" value="Genomic_DNA"/>
</dbReference>
<accession>A0ABR4AD37</accession>
<comment type="caution">
    <text evidence="3">The sequence shown here is derived from an EMBL/GenBank/DDBJ whole genome shotgun (WGS) entry which is preliminary data.</text>
</comment>
<dbReference type="SMART" id="SM00320">
    <property type="entry name" value="WD40"/>
    <property type="match status" value="4"/>
</dbReference>
<evidence type="ECO:0000256" key="1">
    <source>
        <dbReference type="ARBA" id="ARBA00022574"/>
    </source>
</evidence>
<reference evidence="3 4" key="1">
    <citation type="submission" date="2024-09" db="EMBL/GenBank/DDBJ databases">
        <title>Rethinking Asexuality: The Enigmatic Case of Functional Sexual Genes in Lepraria (Stereocaulaceae).</title>
        <authorList>
            <person name="Doellman M."/>
            <person name="Sun Y."/>
            <person name="Barcenas-Pena A."/>
            <person name="Lumbsch H.T."/>
            <person name="Grewe F."/>
        </authorList>
    </citation>
    <scope>NUCLEOTIDE SEQUENCE [LARGE SCALE GENOMIC DNA]</scope>
    <source>
        <strain evidence="3 4">Grewe 0041</strain>
    </source>
</reference>
<dbReference type="InterPro" id="IPR036322">
    <property type="entry name" value="WD40_repeat_dom_sf"/>
</dbReference>
<dbReference type="SUPFAM" id="SSF50978">
    <property type="entry name" value="WD40 repeat-like"/>
    <property type="match status" value="1"/>
</dbReference>
<dbReference type="Proteomes" id="UP001590951">
    <property type="component" value="Unassembled WGS sequence"/>
</dbReference>
<sequence>MIWNGKSGIVSHSVDWTEDAEGQVNNAYRRPISAAISVESSLLTVVYRGQDILVWDIESNAVYETYAKETGANRHSAATISVTAFVTGGLVFSSDLSANLLSASYSDGDLVVFDITEGTVKEKTLVYAQILASSSNGRTLAAADSTGRIQLFDFETHRLLNSISADDYGIKSLAFSGDSSRLLDIRGAKCRVWDPTALLRPDEVDESSDTVSVFTLPQETMLESTDDASLITALACHPNGGSLFCGKADGGVYLYEGSSGLENQKLFNHANNVTVVALFYDSQSSILSSVDSSSRVMCHKLVPQDQTWRVDGPLFDHRVGTAIDQILCKNGGM</sequence>
<proteinExistence type="predicted"/>
<evidence type="ECO:0000313" key="3">
    <source>
        <dbReference type="EMBL" id="KAL2043678.1"/>
    </source>
</evidence>
<keyword evidence="2" id="KW-0677">Repeat</keyword>
<evidence type="ECO:0000256" key="2">
    <source>
        <dbReference type="ARBA" id="ARBA00022737"/>
    </source>
</evidence>
<dbReference type="InterPro" id="IPR001680">
    <property type="entry name" value="WD40_rpt"/>
</dbReference>
<evidence type="ECO:0000313" key="4">
    <source>
        <dbReference type="Proteomes" id="UP001590951"/>
    </source>
</evidence>
<protein>
    <submittedName>
        <fullName evidence="3">Uncharacterized protein</fullName>
    </submittedName>
</protein>
<dbReference type="Gene3D" id="2.130.10.10">
    <property type="entry name" value="YVTN repeat-like/Quinoprotein amine dehydrogenase"/>
    <property type="match status" value="2"/>
</dbReference>
<keyword evidence="1" id="KW-0853">WD repeat</keyword>
<organism evidence="3 4">
    <name type="scientific">Lepraria finkii</name>
    <dbReference type="NCBI Taxonomy" id="1340010"/>
    <lineage>
        <taxon>Eukaryota</taxon>
        <taxon>Fungi</taxon>
        <taxon>Dikarya</taxon>
        <taxon>Ascomycota</taxon>
        <taxon>Pezizomycotina</taxon>
        <taxon>Lecanoromycetes</taxon>
        <taxon>OSLEUM clade</taxon>
        <taxon>Lecanoromycetidae</taxon>
        <taxon>Lecanorales</taxon>
        <taxon>Lecanorineae</taxon>
        <taxon>Stereocaulaceae</taxon>
        <taxon>Lepraria</taxon>
    </lineage>
</organism>
<name>A0ABR4AD37_9LECA</name>
<dbReference type="PANTHER" id="PTHR19848">
    <property type="entry name" value="WD40 REPEAT PROTEIN"/>
    <property type="match status" value="1"/>
</dbReference>
<keyword evidence="4" id="KW-1185">Reference proteome</keyword>